<name>A0AAV4V4D5_9ARAC</name>
<gene>
    <name evidence="1" type="ORF">CDAR_86001</name>
</gene>
<protein>
    <submittedName>
        <fullName evidence="1">Uncharacterized protein</fullName>
    </submittedName>
</protein>
<dbReference type="AlphaFoldDB" id="A0AAV4V4D5"/>
<comment type="caution">
    <text evidence="1">The sequence shown here is derived from an EMBL/GenBank/DDBJ whole genome shotgun (WGS) entry which is preliminary data.</text>
</comment>
<reference evidence="1 2" key="1">
    <citation type="submission" date="2021-06" db="EMBL/GenBank/DDBJ databases">
        <title>Caerostris darwini draft genome.</title>
        <authorList>
            <person name="Kono N."/>
            <person name="Arakawa K."/>
        </authorList>
    </citation>
    <scope>NUCLEOTIDE SEQUENCE [LARGE SCALE GENOMIC DNA]</scope>
</reference>
<organism evidence="1 2">
    <name type="scientific">Caerostris darwini</name>
    <dbReference type="NCBI Taxonomy" id="1538125"/>
    <lineage>
        <taxon>Eukaryota</taxon>
        <taxon>Metazoa</taxon>
        <taxon>Ecdysozoa</taxon>
        <taxon>Arthropoda</taxon>
        <taxon>Chelicerata</taxon>
        <taxon>Arachnida</taxon>
        <taxon>Araneae</taxon>
        <taxon>Araneomorphae</taxon>
        <taxon>Entelegynae</taxon>
        <taxon>Araneoidea</taxon>
        <taxon>Araneidae</taxon>
        <taxon>Caerostris</taxon>
    </lineage>
</organism>
<accession>A0AAV4V4D5</accession>
<dbReference type="Proteomes" id="UP001054837">
    <property type="component" value="Unassembled WGS sequence"/>
</dbReference>
<dbReference type="EMBL" id="BPLQ01012352">
    <property type="protein sequence ID" value="GIY64846.1"/>
    <property type="molecule type" value="Genomic_DNA"/>
</dbReference>
<evidence type="ECO:0000313" key="1">
    <source>
        <dbReference type="EMBL" id="GIY64846.1"/>
    </source>
</evidence>
<keyword evidence="2" id="KW-1185">Reference proteome</keyword>
<proteinExistence type="predicted"/>
<sequence length="117" mass="13516">MKKKVISRKGRQKEEKNPITMSFLAFSVGLDTSKTAEAIFPFPIQRSENETRAATLRRTHSWRSFYYLLGPVIERNKGICMRRVHVRHDPEDSPLVSDYGVDAFKNPRSEFSPSHCC</sequence>
<evidence type="ECO:0000313" key="2">
    <source>
        <dbReference type="Proteomes" id="UP001054837"/>
    </source>
</evidence>